<evidence type="ECO:0000256" key="2">
    <source>
        <dbReference type="SAM" id="Phobius"/>
    </source>
</evidence>
<keyword evidence="2" id="KW-0812">Transmembrane</keyword>
<evidence type="ECO:0000313" key="3">
    <source>
        <dbReference type="EMBL" id="GAB0135906.1"/>
    </source>
</evidence>
<accession>A0ABQ0CR47</accession>
<dbReference type="Proteomes" id="UP001562357">
    <property type="component" value="Unassembled WGS sequence"/>
</dbReference>
<comment type="caution">
    <text evidence="3">The sequence shown here is derived from an EMBL/GenBank/DDBJ whole genome shotgun (WGS) entry which is preliminary data.</text>
</comment>
<feature type="region of interest" description="Disordered" evidence="1">
    <location>
        <begin position="140"/>
        <end position="195"/>
    </location>
</feature>
<reference evidence="4" key="1">
    <citation type="submission" date="2024-06" db="EMBL/GenBank/DDBJ databases">
        <title>Draft Genome Sequences of Epichloe bromicola Strains Isolated from Elymus ciliaris.</title>
        <authorList>
            <consortium name="Epichloe bromicola genome sequencing consortium"/>
            <person name="Miura A."/>
            <person name="Imano S."/>
            <person name="Ashida A."/>
            <person name="Sato I."/>
            <person name="Chiba S."/>
            <person name="Tanaka A."/>
            <person name="Camagna M."/>
            <person name="Takemoto D."/>
        </authorList>
    </citation>
    <scope>NUCLEOTIDE SEQUENCE [LARGE SCALE GENOMIC DNA]</scope>
    <source>
        <strain evidence="4">DP</strain>
    </source>
</reference>
<proteinExistence type="predicted"/>
<feature type="compositionally biased region" description="Acidic residues" evidence="1">
    <location>
        <begin position="183"/>
        <end position="195"/>
    </location>
</feature>
<evidence type="ECO:0000256" key="1">
    <source>
        <dbReference type="SAM" id="MobiDB-lite"/>
    </source>
</evidence>
<keyword evidence="4" id="KW-1185">Reference proteome</keyword>
<keyword evidence="2" id="KW-0472">Membrane</keyword>
<organism evidence="3 4">
    <name type="scientific">Epichloe bromicola</name>
    <dbReference type="NCBI Taxonomy" id="79588"/>
    <lineage>
        <taxon>Eukaryota</taxon>
        <taxon>Fungi</taxon>
        <taxon>Dikarya</taxon>
        <taxon>Ascomycota</taxon>
        <taxon>Pezizomycotina</taxon>
        <taxon>Sordariomycetes</taxon>
        <taxon>Hypocreomycetidae</taxon>
        <taxon>Hypocreales</taxon>
        <taxon>Clavicipitaceae</taxon>
        <taxon>Epichloe</taxon>
    </lineage>
</organism>
<dbReference type="EMBL" id="BAAFGZ010000156">
    <property type="protein sequence ID" value="GAB0135906.1"/>
    <property type="molecule type" value="Genomic_DNA"/>
</dbReference>
<sequence length="195" mass="21395">MSKTNHTLENGRLEIILLAAAVLVLVSLLAVLVLVCVSLKQSHRPAISRHATAWGGSWNERWDAGPLEPYRDDENLFEHVRQRSISTAEDVKRELTSLEKLVPLAIPNRANVTNQRTAEDSFSNAAGISREAGNEALEYTIDSDESDSGDLESPASSTSTAREQKVGTVTRRSKRAVIHDDSCDLEAQESEDSDP</sequence>
<feature type="compositionally biased region" description="Acidic residues" evidence="1">
    <location>
        <begin position="141"/>
        <end position="150"/>
    </location>
</feature>
<name>A0ABQ0CR47_9HYPO</name>
<feature type="transmembrane region" description="Helical" evidence="2">
    <location>
        <begin position="15"/>
        <end position="39"/>
    </location>
</feature>
<evidence type="ECO:0000313" key="4">
    <source>
        <dbReference type="Proteomes" id="UP001562357"/>
    </source>
</evidence>
<protein>
    <submittedName>
        <fullName evidence="3">Uncharacterized protein</fullName>
    </submittedName>
</protein>
<gene>
    <name evidence="3" type="primary">g4228</name>
    <name evidence="3" type="ORF">EsDP_00004228</name>
</gene>
<keyword evidence="2" id="KW-1133">Transmembrane helix</keyword>